<dbReference type="STRING" id="441119.SAMN04488047_12631"/>
<dbReference type="RefSeq" id="WP_143096217.1">
    <property type="nucleotide sequence ID" value="NZ_FOXA01000026.1"/>
</dbReference>
<feature type="chain" id="PRO_5011527521" evidence="1">
    <location>
        <begin position="25"/>
        <end position="331"/>
    </location>
</feature>
<evidence type="ECO:0000313" key="2">
    <source>
        <dbReference type="EMBL" id="SFQ01675.1"/>
    </source>
</evidence>
<evidence type="ECO:0000256" key="1">
    <source>
        <dbReference type="SAM" id="SignalP"/>
    </source>
</evidence>
<dbReference type="Proteomes" id="UP000199356">
    <property type="component" value="Unassembled WGS sequence"/>
</dbReference>
<feature type="signal peptide" evidence="1">
    <location>
        <begin position="1"/>
        <end position="24"/>
    </location>
</feature>
<keyword evidence="3" id="KW-1185">Reference proteome</keyword>
<dbReference type="AlphaFoldDB" id="A0A1I5V2E5"/>
<dbReference type="EMBL" id="FOXA01000026">
    <property type="protein sequence ID" value="SFQ01675.1"/>
    <property type="molecule type" value="Genomic_DNA"/>
</dbReference>
<evidence type="ECO:0000313" key="3">
    <source>
        <dbReference type="Proteomes" id="UP000199356"/>
    </source>
</evidence>
<reference evidence="2 3" key="1">
    <citation type="submission" date="2016-10" db="EMBL/GenBank/DDBJ databases">
        <authorList>
            <person name="de Groot N.N."/>
        </authorList>
    </citation>
    <scope>NUCLEOTIDE SEQUENCE [LARGE SCALE GENOMIC DNA]</scope>
    <source>
        <strain evidence="2 3">DSM 19547</strain>
    </source>
</reference>
<accession>A0A1I5V2E5</accession>
<name>A0A1I5V2E5_9RHOB</name>
<sequence length="331" mass="37840">MKTALLRIAAVCAVVTTLAPTQSAAAYYTCDPDNYRPDPNGAPYCDCSLDFPHGVRFSHGYGVMVYEYGDWCPVESAWDDPTRSTAYKFRPRTYDNFGARGWDETIDEFSKEKTPYLNEEYAYRFNGSSAIDAYAGGNRPTSRFSQDWYWYSGQRTFEDLTISWDSREELVDLAFTRLEGYRSIPSPSAAQKRVFDYYIDTQTNLSEPPRYPTADLVAPSPDPALSMYQYLAPFYLYTRFMAAEMSPRRTHWDWFDEICTFDAVGDQVCPTLTQRVNDDYAIWRATKYGGGTAELRSMTYDDIRGKGARATSGRITPQWEGMSRNAGEYTD</sequence>
<protein>
    <submittedName>
        <fullName evidence="2">Uncharacterized protein</fullName>
    </submittedName>
</protein>
<proteinExistence type="predicted"/>
<keyword evidence="1" id="KW-0732">Signal</keyword>
<organism evidence="2 3">
    <name type="scientific">Tranquillimonas alkanivorans</name>
    <dbReference type="NCBI Taxonomy" id="441119"/>
    <lineage>
        <taxon>Bacteria</taxon>
        <taxon>Pseudomonadati</taxon>
        <taxon>Pseudomonadota</taxon>
        <taxon>Alphaproteobacteria</taxon>
        <taxon>Rhodobacterales</taxon>
        <taxon>Roseobacteraceae</taxon>
        <taxon>Tranquillimonas</taxon>
    </lineage>
</organism>
<gene>
    <name evidence="2" type="ORF">SAMN04488047_12631</name>
</gene>